<dbReference type="OrthoDB" id="7274000at2759"/>
<accession>A0A212F4T5</accession>
<comment type="caution">
    <text evidence="1">The sequence shown here is derived from an EMBL/GenBank/DDBJ whole genome shotgun (WGS) entry which is preliminary data.</text>
</comment>
<name>A0A212F4T5_DANPL</name>
<organism evidence="1 2">
    <name type="scientific">Danaus plexippus plexippus</name>
    <dbReference type="NCBI Taxonomy" id="278856"/>
    <lineage>
        <taxon>Eukaryota</taxon>
        <taxon>Metazoa</taxon>
        <taxon>Ecdysozoa</taxon>
        <taxon>Arthropoda</taxon>
        <taxon>Hexapoda</taxon>
        <taxon>Insecta</taxon>
        <taxon>Pterygota</taxon>
        <taxon>Neoptera</taxon>
        <taxon>Endopterygota</taxon>
        <taxon>Lepidoptera</taxon>
        <taxon>Glossata</taxon>
        <taxon>Ditrysia</taxon>
        <taxon>Papilionoidea</taxon>
        <taxon>Nymphalidae</taxon>
        <taxon>Danainae</taxon>
        <taxon>Danaini</taxon>
        <taxon>Danaina</taxon>
        <taxon>Danaus</taxon>
        <taxon>Danaus</taxon>
    </lineage>
</organism>
<dbReference type="KEGG" id="dpl:KGM_209999"/>
<dbReference type="InterPro" id="IPR031734">
    <property type="entry name" value="MBF2"/>
</dbReference>
<evidence type="ECO:0000313" key="1">
    <source>
        <dbReference type="EMBL" id="OWR48732.1"/>
    </source>
</evidence>
<protein>
    <submittedName>
        <fullName evidence="1">REPAT31 protein</fullName>
    </submittedName>
</protein>
<proteinExistence type="predicted"/>
<dbReference type="eggNOG" id="ENOG502T7JY">
    <property type="taxonomic scope" value="Eukaryota"/>
</dbReference>
<dbReference type="EMBL" id="AGBW02010320">
    <property type="protein sequence ID" value="OWR48732.1"/>
    <property type="molecule type" value="Genomic_DNA"/>
</dbReference>
<reference evidence="1 2" key="1">
    <citation type="journal article" date="2011" name="Cell">
        <title>The monarch butterfly genome yields insights into long-distance migration.</title>
        <authorList>
            <person name="Zhan S."/>
            <person name="Merlin C."/>
            <person name="Boore J.L."/>
            <person name="Reppert S.M."/>
        </authorList>
    </citation>
    <scope>NUCLEOTIDE SEQUENCE [LARGE SCALE GENOMIC DNA]</scope>
    <source>
        <strain evidence="1">F-2</strain>
    </source>
</reference>
<evidence type="ECO:0000313" key="2">
    <source>
        <dbReference type="Proteomes" id="UP000007151"/>
    </source>
</evidence>
<dbReference type="AlphaFoldDB" id="A0A212F4T5"/>
<dbReference type="Proteomes" id="UP000007151">
    <property type="component" value="Unassembled WGS sequence"/>
</dbReference>
<gene>
    <name evidence="1" type="ORF">KGM_209999</name>
</gene>
<sequence>MVAAIKLAVAVIVVLNIDYCKSADLIVGNSSSLIVFTDNIKLSSIPLTSRNKNVFYNGNVIIKGINVIDLEKSEGKVSITAGGVGFTFTNIRIKGEKGKELNYLVQIFA</sequence>
<dbReference type="Pfam" id="PF15868">
    <property type="entry name" value="MBF2"/>
    <property type="match status" value="1"/>
</dbReference>
<keyword evidence="2" id="KW-1185">Reference proteome</keyword>